<dbReference type="KEGG" id="arev:RVR_517"/>
<dbReference type="PROSITE" id="PS50893">
    <property type="entry name" value="ABC_TRANSPORTER_2"/>
    <property type="match status" value="1"/>
</dbReference>
<name>A0A7U3VLJ0_9ACTN</name>
<protein>
    <submittedName>
        <fullName evidence="5">PutativeABC transporter, ATP-binding protein</fullName>
    </submittedName>
</protein>
<sequence length="281" mass="30854">MSESGRTPLLQAKNLRLGHRTGRTREFVVAIDSIDLTIDTGEFISVVGPSGCGKTTFLEAVAGLVPVASGDLLVNGTPIKGPARNRAIVFQSASLFPWRTVEQNVWFGLEVQGRLDEAARQRTRQLLHTVGLEKYMKARPDELSGGMRQRVNLARALAVSPDVLLFDEPFGALDAMTRESLQDELLRIWQADPDGPKTTAVFITHDVTESVLLSDRVIVLSRNPGRIVADVAIKAPRPRTSAQWRLDPKFTEYCSEILDALHPEQKAARQSVTATSTESSV</sequence>
<feature type="domain" description="ABC transporter" evidence="4">
    <location>
        <begin position="10"/>
        <end position="247"/>
    </location>
</feature>
<dbReference type="EMBL" id="AP018365">
    <property type="protein sequence ID" value="BBA95599.1"/>
    <property type="molecule type" value="Genomic_DNA"/>
</dbReference>
<dbReference type="Proteomes" id="UP000595703">
    <property type="component" value="Chromosome"/>
</dbReference>
<dbReference type="PANTHER" id="PTHR42788">
    <property type="entry name" value="TAURINE IMPORT ATP-BINDING PROTEIN-RELATED"/>
    <property type="match status" value="1"/>
</dbReference>
<dbReference type="SMART" id="SM00382">
    <property type="entry name" value="AAA"/>
    <property type="match status" value="1"/>
</dbReference>
<dbReference type="RefSeq" id="WP_202232109.1">
    <property type="nucleotide sequence ID" value="NZ_AP018365.1"/>
</dbReference>
<dbReference type="PROSITE" id="PS00211">
    <property type="entry name" value="ABC_TRANSPORTER_1"/>
    <property type="match status" value="1"/>
</dbReference>
<keyword evidence="3 5" id="KW-0067">ATP-binding</keyword>
<dbReference type="PANTHER" id="PTHR42788:SF13">
    <property type="entry name" value="ALIPHATIC SULFONATES IMPORT ATP-BINDING PROTEIN SSUB"/>
    <property type="match status" value="1"/>
</dbReference>
<dbReference type="InterPro" id="IPR027417">
    <property type="entry name" value="P-loop_NTPase"/>
</dbReference>
<accession>A0A7U3VLJ0</accession>
<proteinExistence type="predicted"/>
<evidence type="ECO:0000313" key="5">
    <source>
        <dbReference type="EMBL" id="BBA95599.1"/>
    </source>
</evidence>
<evidence type="ECO:0000313" key="6">
    <source>
        <dbReference type="Proteomes" id="UP000595703"/>
    </source>
</evidence>
<dbReference type="AlphaFoldDB" id="A0A7U3VLJ0"/>
<reference evidence="5 6" key="1">
    <citation type="journal article" date="2010" name="J. Bacteriol.">
        <title>Biochemical characterization of a novel indole prenyltransferase from Streptomyces sp. SN-593.</title>
        <authorList>
            <person name="Takahashi S."/>
            <person name="Takagi H."/>
            <person name="Toyoda A."/>
            <person name="Uramoto M."/>
            <person name="Nogawa T."/>
            <person name="Ueki M."/>
            <person name="Sakaki Y."/>
            <person name="Osada H."/>
        </authorList>
    </citation>
    <scope>NUCLEOTIDE SEQUENCE [LARGE SCALE GENOMIC DNA]</scope>
    <source>
        <strain evidence="5 6">SN-593</strain>
    </source>
</reference>
<gene>
    <name evidence="5" type="ORF">RVR_517</name>
</gene>
<dbReference type="Pfam" id="PF00005">
    <property type="entry name" value="ABC_tran"/>
    <property type="match status" value="1"/>
</dbReference>
<keyword evidence="1" id="KW-0813">Transport</keyword>
<evidence type="ECO:0000256" key="2">
    <source>
        <dbReference type="ARBA" id="ARBA00022741"/>
    </source>
</evidence>
<dbReference type="GO" id="GO:0005524">
    <property type="term" value="F:ATP binding"/>
    <property type="evidence" value="ECO:0007669"/>
    <property type="project" value="UniProtKB-KW"/>
</dbReference>
<evidence type="ECO:0000256" key="1">
    <source>
        <dbReference type="ARBA" id="ARBA00022448"/>
    </source>
</evidence>
<dbReference type="SUPFAM" id="SSF52540">
    <property type="entry name" value="P-loop containing nucleoside triphosphate hydrolases"/>
    <property type="match status" value="1"/>
</dbReference>
<reference evidence="5 6" key="4">
    <citation type="journal article" date="2020" name="Sci. Rep.">
        <title>beta-carboline chemical signals induce reveromycin production through a LuxR family regulator in Streptomyces sp. SN-593.</title>
        <authorList>
            <person name="Panthee S."/>
            <person name="Kito N."/>
            <person name="Hayashi T."/>
            <person name="Shimizu T."/>
            <person name="Ishikawa J."/>
            <person name="Hamamoto H."/>
            <person name="Osada H."/>
            <person name="Takahashi S."/>
        </authorList>
    </citation>
    <scope>NUCLEOTIDE SEQUENCE [LARGE SCALE GENOMIC DNA]</scope>
    <source>
        <strain evidence="5 6">SN-593</strain>
    </source>
</reference>
<reference evidence="5 6" key="3">
    <citation type="journal article" date="2011" name="Nat. Chem. Biol.">
        <title>Reveromycin A biosynthesis uses RevG and RevJ for stereospecific spiroacetal formation.</title>
        <authorList>
            <person name="Takahashi S."/>
            <person name="Toyoda A."/>
            <person name="Sekiyama Y."/>
            <person name="Takagi H."/>
            <person name="Nogawa T."/>
            <person name="Uramoto M."/>
            <person name="Suzuki R."/>
            <person name="Koshino H."/>
            <person name="Kumano T."/>
            <person name="Panthee S."/>
            <person name="Dairi T."/>
            <person name="Ishikawa J."/>
            <person name="Ikeda H."/>
            <person name="Sakaki Y."/>
            <person name="Osada H."/>
        </authorList>
    </citation>
    <scope>NUCLEOTIDE SEQUENCE [LARGE SCALE GENOMIC DNA]</scope>
    <source>
        <strain evidence="5 6">SN-593</strain>
    </source>
</reference>
<evidence type="ECO:0000259" key="4">
    <source>
        <dbReference type="PROSITE" id="PS50893"/>
    </source>
</evidence>
<reference evidence="5 6" key="2">
    <citation type="journal article" date="2011" name="J. Antibiot.">
        <title>Furaquinocins I and J: novel polyketide isoprenoid hybrid compounds from Streptomyces reveromyceticus SN-593.</title>
        <authorList>
            <person name="Panthee S."/>
            <person name="Takahashi S."/>
            <person name="Takagi H."/>
            <person name="Nogawa T."/>
            <person name="Oowada E."/>
            <person name="Uramoto M."/>
            <person name="Osada H."/>
        </authorList>
    </citation>
    <scope>NUCLEOTIDE SEQUENCE [LARGE SCALE GENOMIC DNA]</scope>
    <source>
        <strain evidence="5 6">SN-593</strain>
    </source>
</reference>
<keyword evidence="6" id="KW-1185">Reference proteome</keyword>
<dbReference type="CDD" id="cd03293">
    <property type="entry name" value="ABC_NrtD_SsuB_transporters"/>
    <property type="match status" value="1"/>
</dbReference>
<dbReference type="InterPro" id="IPR003439">
    <property type="entry name" value="ABC_transporter-like_ATP-bd"/>
</dbReference>
<organism evidence="5 6">
    <name type="scientific">Actinacidiphila reveromycinica</name>
    <dbReference type="NCBI Taxonomy" id="659352"/>
    <lineage>
        <taxon>Bacteria</taxon>
        <taxon>Bacillati</taxon>
        <taxon>Actinomycetota</taxon>
        <taxon>Actinomycetes</taxon>
        <taxon>Kitasatosporales</taxon>
        <taxon>Streptomycetaceae</taxon>
        <taxon>Actinacidiphila</taxon>
    </lineage>
</organism>
<dbReference type="GO" id="GO:0016887">
    <property type="term" value="F:ATP hydrolysis activity"/>
    <property type="evidence" value="ECO:0007669"/>
    <property type="project" value="InterPro"/>
</dbReference>
<keyword evidence="2" id="KW-0547">Nucleotide-binding</keyword>
<dbReference type="InterPro" id="IPR017871">
    <property type="entry name" value="ABC_transporter-like_CS"/>
</dbReference>
<evidence type="ECO:0000256" key="3">
    <source>
        <dbReference type="ARBA" id="ARBA00022840"/>
    </source>
</evidence>
<dbReference type="Gene3D" id="3.40.50.300">
    <property type="entry name" value="P-loop containing nucleotide triphosphate hydrolases"/>
    <property type="match status" value="1"/>
</dbReference>
<dbReference type="InterPro" id="IPR003593">
    <property type="entry name" value="AAA+_ATPase"/>
</dbReference>
<dbReference type="InterPro" id="IPR050166">
    <property type="entry name" value="ABC_transporter_ATP-bind"/>
</dbReference>